<reference evidence="2" key="1">
    <citation type="submission" date="2022-05" db="EMBL/GenBank/DDBJ databases">
        <authorList>
            <person name="Sun H.-N."/>
        </authorList>
    </citation>
    <scope>NUCLEOTIDE SEQUENCE</scope>
    <source>
        <strain evidence="2">HB14</strain>
    </source>
</reference>
<dbReference type="Pfam" id="PF08878">
    <property type="entry name" value="HamA"/>
    <property type="match status" value="1"/>
</dbReference>
<proteinExistence type="predicted"/>
<dbReference type="Proteomes" id="UP001139319">
    <property type="component" value="Unassembled WGS sequence"/>
</dbReference>
<dbReference type="RefSeq" id="WP_253967230.1">
    <property type="nucleotide sequence ID" value="NZ_JAMFTH010000001.1"/>
</dbReference>
<dbReference type="InterPro" id="IPR014976">
    <property type="entry name" value="AbpA_HamA_C"/>
</dbReference>
<accession>A0A9X2HYS0</accession>
<comment type="caution">
    <text evidence="2">The sequence shown here is derived from an EMBL/GenBank/DDBJ whole genome shotgun (WGS) entry which is preliminary data.</text>
</comment>
<dbReference type="EMBL" id="JAMFTH010000001">
    <property type="protein sequence ID" value="MCP8898966.1"/>
    <property type="molecule type" value="Genomic_DNA"/>
</dbReference>
<feature type="domain" description="Anti-bacteriophage protein A/HamA C-terminal" evidence="1">
    <location>
        <begin position="14"/>
        <end position="267"/>
    </location>
</feature>
<gene>
    <name evidence="2" type="ORF">M6D89_06610</name>
</gene>
<protein>
    <submittedName>
        <fullName evidence="2">Virulence associated protein</fullName>
    </submittedName>
</protein>
<organism evidence="2 3">
    <name type="scientific">Gilvimarinus xylanilyticus</name>
    <dbReference type="NCBI Taxonomy" id="2944139"/>
    <lineage>
        <taxon>Bacteria</taxon>
        <taxon>Pseudomonadati</taxon>
        <taxon>Pseudomonadota</taxon>
        <taxon>Gammaproteobacteria</taxon>
        <taxon>Cellvibrionales</taxon>
        <taxon>Cellvibrionaceae</taxon>
        <taxon>Gilvimarinus</taxon>
    </lineage>
</organism>
<dbReference type="AlphaFoldDB" id="A0A9X2HYS0"/>
<keyword evidence="3" id="KW-1185">Reference proteome</keyword>
<evidence type="ECO:0000313" key="2">
    <source>
        <dbReference type="EMBL" id="MCP8898966.1"/>
    </source>
</evidence>
<name>A0A9X2HYS0_9GAMM</name>
<evidence type="ECO:0000313" key="3">
    <source>
        <dbReference type="Proteomes" id="UP001139319"/>
    </source>
</evidence>
<evidence type="ECO:0000259" key="1">
    <source>
        <dbReference type="Pfam" id="PF08878"/>
    </source>
</evidence>
<reference evidence="2" key="2">
    <citation type="submission" date="2023-01" db="EMBL/GenBank/DDBJ databases">
        <title>Gilvimarinus xylanilyticus HB14 isolated from Caulerpa lentillifera aquaculture base in Hainan, China.</title>
        <authorList>
            <person name="Zhang Y.-J."/>
        </authorList>
    </citation>
    <scope>NUCLEOTIDE SEQUENCE</scope>
    <source>
        <strain evidence="2">HB14</strain>
    </source>
</reference>
<sequence>MSWTKEHLAWLHDTGEVIAISTGENVPVYEFAYDVANEEVMSHWARHFRNHYCADAEIEILKPEGMTNSEYLLNLKFPDDSPGLGPSTRSGDFSEILVADYLTFLHDYYVPRTRYDRKIIGNESSKGSDVLGFKQKNKMPSNKDELIIYEVKARLSENNARNTLQTAINDSSKDEARLAESLNGAKQRLYDQKDFAGMGIVSRFQQNVDHPYKTKFGAAAVLTDSSCCIETLAEASTQEHSSRTQLEMIVIRGPVLMSLVHSLYERAANEA</sequence>